<sequence>MYYVYLIQCEDESIYTGITNDIERRFLEHKNKIGGYYTRSHKVEKVLYTEKYKTRGEALRREAQIKGWRREKKLKLITS</sequence>
<accession>A0A1F5XZD9</accession>
<dbReference type="AlphaFoldDB" id="A0A1F5XZD9"/>
<dbReference type="PANTHER" id="PTHR34477">
    <property type="entry name" value="UPF0213 PROTEIN YHBQ"/>
    <property type="match status" value="1"/>
</dbReference>
<dbReference type="EMBL" id="MFIQ01000025">
    <property type="protein sequence ID" value="OGF93275.1"/>
    <property type="molecule type" value="Genomic_DNA"/>
</dbReference>
<gene>
    <name evidence="3" type="ORF">A3G54_00820</name>
</gene>
<evidence type="ECO:0000313" key="3">
    <source>
        <dbReference type="EMBL" id="OGF93275.1"/>
    </source>
</evidence>
<feature type="domain" description="GIY-YIG" evidence="2">
    <location>
        <begin position="1"/>
        <end position="75"/>
    </location>
</feature>
<name>A0A1F5XZD9_9BACT</name>
<dbReference type="STRING" id="1798364.A3G54_00820"/>
<comment type="similarity">
    <text evidence="1">Belongs to the UPF0213 family.</text>
</comment>
<evidence type="ECO:0000256" key="1">
    <source>
        <dbReference type="ARBA" id="ARBA00007435"/>
    </source>
</evidence>
<dbReference type="PROSITE" id="PS50164">
    <property type="entry name" value="GIY_YIG"/>
    <property type="match status" value="1"/>
</dbReference>
<evidence type="ECO:0000259" key="2">
    <source>
        <dbReference type="PROSITE" id="PS50164"/>
    </source>
</evidence>
<dbReference type="PANTHER" id="PTHR34477:SF1">
    <property type="entry name" value="UPF0213 PROTEIN YHBQ"/>
    <property type="match status" value="1"/>
</dbReference>
<organism evidence="3 4">
    <name type="scientific">Candidatus Giovannonibacteria bacterium RIFCSPLOWO2_12_FULL_44_15</name>
    <dbReference type="NCBI Taxonomy" id="1798364"/>
    <lineage>
        <taxon>Bacteria</taxon>
        <taxon>Candidatus Giovannoniibacteriota</taxon>
    </lineage>
</organism>
<dbReference type="Gene3D" id="3.40.1440.10">
    <property type="entry name" value="GIY-YIG endonuclease"/>
    <property type="match status" value="1"/>
</dbReference>
<dbReference type="InterPro" id="IPR000305">
    <property type="entry name" value="GIY-YIG_endonuc"/>
</dbReference>
<proteinExistence type="inferred from homology"/>
<dbReference type="InterPro" id="IPR050190">
    <property type="entry name" value="UPF0213_domain"/>
</dbReference>
<dbReference type="InterPro" id="IPR035901">
    <property type="entry name" value="GIY-YIG_endonuc_sf"/>
</dbReference>
<protein>
    <recommendedName>
        <fullName evidence="2">GIY-YIG domain-containing protein</fullName>
    </recommendedName>
</protein>
<dbReference type="SUPFAM" id="SSF82771">
    <property type="entry name" value="GIY-YIG endonuclease"/>
    <property type="match status" value="1"/>
</dbReference>
<evidence type="ECO:0000313" key="4">
    <source>
        <dbReference type="Proteomes" id="UP000178894"/>
    </source>
</evidence>
<dbReference type="Pfam" id="PF01541">
    <property type="entry name" value="GIY-YIG"/>
    <property type="match status" value="1"/>
</dbReference>
<dbReference type="CDD" id="cd10456">
    <property type="entry name" value="GIY-YIG_UPF0213"/>
    <property type="match status" value="1"/>
</dbReference>
<dbReference type="Proteomes" id="UP000178894">
    <property type="component" value="Unassembled WGS sequence"/>
</dbReference>
<comment type="caution">
    <text evidence="3">The sequence shown here is derived from an EMBL/GenBank/DDBJ whole genome shotgun (WGS) entry which is preliminary data.</text>
</comment>
<reference evidence="3 4" key="1">
    <citation type="journal article" date="2016" name="Nat. Commun.">
        <title>Thousands of microbial genomes shed light on interconnected biogeochemical processes in an aquifer system.</title>
        <authorList>
            <person name="Anantharaman K."/>
            <person name="Brown C.T."/>
            <person name="Hug L.A."/>
            <person name="Sharon I."/>
            <person name="Castelle C.J."/>
            <person name="Probst A.J."/>
            <person name="Thomas B.C."/>
            <person name="Singh A."/>
            <person name="Wilkins M.J."/>
            <person name="Karaoz U."/>
            <person name="Brodie E.L."/>
            <person name="Williams K.H."/>
            <person name="Hubbard S.S."/>
            <person name="Banfield J.F."/>
        </authorList>
    </citation>
    <scope>NUCLEOTIDE SEQUENCE [LARGE SCALE GENOMIC DNA]</scope>
</reference>